<proteinExistence type="predicted"/>
<dbReference type="EMBL" id="APAU02000059">
    <property type="protein sequence ID" value="EUB58593.1"/>
    <property type="molecule type" value="Genomic_DNA"/>
</dbReference>
<feature type="region of interest" description="Disordered" evidence="1">
    <location>
        <begin position="74"/>
        <end position="95"/>
    </location>
</feature>
<dbReference type="RefSeq" id="XP_024349789.1">
    <property type="nucleotide sequence ID" value="XM_024495829.1"/>
</dbReference>
<accession>W6UB33</accession>
<gene>
    <name evidence="2" type="ORF">EGR_06580</name>
</gene>
<evidence type="ECO:0000256" key="1">
    <source>
        <dbReference type="SAM" id="MobiDB-lite"/>
    </source>
</evidence>
<reference evidence="2 3" key="1">
    <citation type="journal article" date="2013" name="Nat. Genet.">
        <title>The genome of the hydatid tapeworm Echinococcus granulosus.</title>
        <authorList>
            <person name="Zheng H."/>
            <person name="Zhang W."/>
            <person name="Zhang L."/>
            <person name="Zhang Z."/>
            <person name="Li J."/>
            <person name="Lu G."/>
            <person name="Zhu Y."/>
            <person name="Wang Y."/>
            <person name="Huang Y."/>
            <person name="Liu J."/>
            <person name="Kang H."/>
            <person name="Chen J."/>
            <person name="Wang L."/>
            <person name="Chen A."/>
            <person name="Yu S."/>
            <person name="Gao Z."/>
            <person name="Jin L."/>
            <person name="Gu W."/>
            <person name="Wang Z."/>
            <person name="Zhao L."/>
            <person name="Shi B."/>
            <person name="Wen H."/>
            <person name="Lin R."/>
            <person name="Jones M.K."/>
            <person name="Brejova B."/>
            <person name="Vinar T."/>
            <person name="Zhao G."/>
            <person name="McManus D.P."/>
            <person name="Chen Z."/>
            <person name="Zhou Y."/>
            <person name="Wang S."/>
        </authorList>
    </citation>
    <scope>NUCLEOTIDE SEQUENCE [LARGE SCALE GENOMIC DNA]</scope>
</reference>
<evidence type="ECO:0000313" key="3">
    <source>
        <dbReference type="Proteomes" id="UP000019149"/>
    </source>
</evidence>
<dbReference type="CTD" id="36342295"/>
<dbReference type="GeneID" id="36342295"/>
<keyword evidence="3" id="KW-1185">Reference proteome</keyword>
<sequence length="95" mass="10919">MKMNLKMTTEIRFSSRMQFYSNFASIGFFFSLTNEIAPSNTSTKFDVSCSSLYIDSEVILAKFRMLCRQICGKKKKFSSSRQDYGKHAEGNGEIR</sequence>
<name>W6UB33_ECHGR</name>
<dbReference type="AlphaFoldDB" id="W6UB33"/>
<evidence type="ECO:0000313" key="2">
    <source>
        <dbReference type="EMBL" id="EUB58593.1"/>
    </source>
</evidence>
<dbReference type="KEGG" id="egl:EGR_06580"/>
<comment type="caution">
    <text evidence="2">The sequence shown here is derived from an EMBL/GenBank/DDBJ whole genome shotgun (WGS) entry which is preliminary data.</text>
</comment>
<protein>
    <submittedName>
        <fullName evidence="2">Uncharacterized protein</fullName>
    </submittedName>
</protein>
<dbReference type="Proteomes" id="UP000019149">
    <property type="component" value="Unassembled WGS sequence"/>
</dbReference>
<feature type="compositionally biased region" description="Basic and acidic residues" evidence="1">
    <location>
        <begin position="83"/>
        <end position="95"/>
    </location>
</feature>
<organism evidence="2 3">
    <name type="scientific">Echinococcus granulosus</name>
    <name type="common">Hydatid tapeworm</name>
    <dbReference type="NCBI Taxonomy" id="6210"/>
    <lineage>
        <taxon>Eukaryota</taxon>
        <taxon>Metazoa</taxon>
        <taxon>Spiralia</taxon>
        <taxon>Lophotrochozoa</taxon>
        <taxon>Platyhelminthes</taxon>
        <taxon>Cestoda</taxon>
        <taxon>Eucestoda</taxon>
        <taxon>Cyclophyllidea</taxon>
        <taxon>Taeniidae</taxon>
        <taxon>Echinococcus</taxon>
        <taxon>Echinococcus granulosus group</taxon>
    </lineage>
</organism>